<sequence length="66" mass="7776">MEMNLTLDQWRQLANELGRMYQDSVSGKLVPPVLNDYRWVEKASKCEMTPEELMTVMSIIKMRKIV</sequence>
<protein>
    <submittedName>
        <fullName evidence="1">Uncharacterized protein</fullName>
    </submittedName>
</protein>
<reference evidence="1 2" key="1">
    <citation type="submission" date="2017-03" db="EMBL/GenBank/DDBJ databases">
        <title>Paenibacillus larvae genome sequencing.</title>
        <authorList>
            <person name="Dingman D.W."/>
        </authorList>
    </citation>
    <scope>NUCLEOTIDE SEQUENCE [LARGE SCALE GENOMIC DNA]</scope>
    <source>
        <strain evidence="1 2">SAG 10367</strain>
    </source>
</reference>
<evidence type="ECO:0000313" key="1">
    <source>
        <dbReference type="EMBL" id="ARF69715.1"/>
    </source>
</evidence>
<organism evidence="1 2">
    <name type="scientific">Paenibacillus larvae subsp. pulvifaciens</name>
    <dbReference type="NCBI Taxonomy" id="1477"/>
    <lineage>
        <taxon>Bacteria</taxon>
        <taxon>Bacillati</taxon>
        <taxon>Bacillota</taxon>
        <taxon>Bacilli</taxon>
        <taxon>Bacillales</taxon>
        <taxon>Paenibacillaceae</taxon>
        <taxon>Paenibacillus</taxon>
    </lineage>
</organism>
<dbReference type="EMBL" id="CP020557">
    <property type="protein sequence ID" value="ARF69715.1"/>
    <property type="molecule type" value="Genomic_DNA"/>
</dbReference>
<dbReference type="AlphaFoldDB" id="A0A1V0UWY5"/>
<accession>A0A1V0UWY5</accession>
<proteinExistence type="predicted"/>
<dbReference type="Proteomes" id="UP000192727">
    <property type="component" value="Chromosome"/>
</dbReference>
<evidence type="ECO:0000313" key="2">
    <source>
        <dbReference type="Proteomes" id="UP000192727"/>
    </source>
</evidence>
<gene>
    <name evidence="1" type="ORF">B7C51_20550</name>
</gene>
<dbReference type="RefSeq" id="WP_083041193.1">
    <property type="nucleotide sequence ID" value="NZ_CP020557.1"/>
</dbReference>
<name>A0A1V0UWY5_9BACL</name>